<dbReference type="RefSeq" id="XP_070882592.1">
    <property type="nucleotide sequence ID" value="XM_071026062.1"/>
</dbReference>
<keyword evidence="1" id="KW-0472">Membrane</keyword>
<accession>A0ABR4LGD1</accession>
<keyword evidence="3" id="KW-1185">Reference proteome</keyword>
<name>A0ABR4LGD1_9EURO</name>
<comment type="caution">
    <text evidence="2">The sequence shown here is derived from an EMBL/GenBank/DDBJ whole genome shotgun (WGS) entry which is preliminary data.</text>
</comment>
<dbReference type="GeneID" id="98141134"/>
<evidence type="ECO:0000313" key="3">
    <source>
        <dbReference type="Proteomes" id="UP001610432"/>
    </source>
</evidence>
<evidence type="ECO:0000256" key="1">
    <source>
        <dbReference type="SAM" id="Phobius"/>
    </source>
</evidence>
<keyword evidence="1" id="KW-0812">Transmembrane</keyword>
<feature type="transmembrane region" description="Helical" evidence="1">
    <location>
        <begin position="47"/>
        <end position="65"/>
    </location>
</feature>
<dbReference type="Proteomes" id="UP001610432">
    <property type="component" value="Unassembled WGS sequence"/>
</dbReference>
<dbReference type="EMBL" id="JBFXLQ010000049">
    <property type="protein sequence ID" value="KAL2863613.1"/>
    <property type="molecule type" value="Genomic_DNA"/>
</dbReference>
<proteinExistence type="predicted"/>
<gene>
    <name evidence="2" type="ORF">BJX67DRAFT_238900</name>
</gene>
<organism evidence="2 3">
    <name type="scientific">Aspergillus lucknowensis</name>
    <dbReference type="NCBI Taxonomy" id="176173"/>
    <lineage>
        <taxon>Eukaryota</taxon>
        <taxon>Fungi</taxon>
        <taxon>Dikarya</taxon>
        <taxon>Ascomycota</taxon>
        <taxon>Pezizomycotina</taxon>
        <taxon>Eurotiomycetes</taxon>
        <taxon>Eurotiomycetidae</taxon>
        <taxon>Eurotiales</taxon>
        <taxon>Aspergillaceae</taxon>
        <taxon>Aspergillus</taxon>
        <taxon>Aspergillus subgen. Nidulantes</taxon>
    </lineage>
</organism>
<protein>
    <submittedName>
        <fullName evidence="2">Uncharacterized protein</fullName>
    </submittedName>
</protein>
<reference evidence="2 3" key="1">
    <citation type="submission" date="2024-07" db="EMBL/GenBank/DDBJ databases">
        <title>Section-level genome sequencing and comparative genomics of Aspergillus sections Usti and Cavernicolus.</title>
        <authorList>
            <consortium name="Lawrence Berkeley National Laboratory"/>
            <person name="Nybo J.L."/>
            <person name="Vesth T.C."/>
            <person name="Theobald S."/>
            <person name="Frisvad J.C."/>
            <person name="Larsen T.O."/>
            <person name="Kjaerboelling I."/>
            <person name="Rothschild-Mancinelli K."/>
            <person name="Lyhne E.K."/>
            <person name="Kogle M.E."/>
            <person name="Barry K."/>
            <person name="Clum A."/>
            <person name="Na H."/>
            <person name="Ledsgaard L."/>
            <person name="Lin J."/>
            <person name="Lipzen A."/>
            <person name="Kuo A."/>
            <person name="Riley R."/>
            <person name="Mondo S."/>
            <person name="Labutti K."/>
            <person name="Haridas S."/>
            <person name="Pangalinan J."/>
            <person name="Salamov A.A."/>
            <person name="Simmons B.A."/>
            <person name="Magnuson J.K."/>
            <person name="Chen J."/>
            <person name="Drula E."/>
            <person name="Henrissat B."/>
            <person name="Wiebenga A."/>
            <person name="Lubbers R.J."/>
            <person name="Gomes A.C."/>
            <person name="Macurrencykelacurrency M.R."/>
            <person name="Stajich J."/>
            <person name="Grigoriev I.V."/>
            <person name="Mortensen U.H."/>
            <person name="De Vries R.P."/>
            <person name="Baker S.E."/>
            <person name="Andersen M.R."/>
        </authorList>
    </citation>
    <scope>NUCLEOTIDE SEQUENCE [LARGE SCALE GENOMIC DNA]</scope>
    <source>
        <strain evidence="2 3">CBS 449.75</strain>
    </source>
</reference>
<evidence type="ECO:0000313" key="2">
    <source>
        <dbReference type="EMBL" id="KAL2863613.1"/>
    </source>
</evidence>
<keyword evidence="1" id="KW-1133">Transmembrane helix</keyword>
<sequence length="98" mass="11687">MIKKSLNLNQDLNLMTSSLRHALHQYKYKPNNSKMMLPDRTKTASRFFRFSRVFVLVMYRIWYIVRSLLLTNHLTPRHFPRSLLPGGDMQTHPCFFDG</sequence>